<dbReference type="STRING" id="34061.B0189_09140"/>
<evidence type="ECO:0000256" key="3">
    <source>
        <dbReference type="ARBA" id="ARBA00009587"/>
    </source>
</evidence>
<dbReference type="GO" id="GO:0071731">
    <property type="term" value="P:response to nitric oxide"/>
    <property type="evidence" value="ECO:0007669"/>
    <property type="project" value="TreeGrafter"/>
</dbReference>
<evidence type="ECO:0000256" key="9">
    <source>
        <dbReference type="ARBA" id="ARBA00023315"/>
    </source>
</evidence>
<keyword evidence="7" id="KW-0319">Glycerol metabolism</keyword>
<feature type="domain" description="O-acyltransferase WSD1-like N-terminal" evidence="11">
    <location>
        <begin position="6"/>
        <end position="267"/>
    </location>
</feature>
<dbReference type="GO" id="GO:0051701">
    <property type="term" value="P:biological process involved in interaction with host"/>
    <property type="evidence" value="ECO:0007669"/>
    <property type="project" value="TreeGrafter"/>
</dbReference>
<comment type="similarity">
    <text evidence="3">Belongs to the long-chain O-acyltransferase family.</text>
</comment>
<accession>A0A1N7FWI2</accession>
<name>A0A1N7FWI2_9GAMM</name>
<evidence type="ECO:0000256" key="1">
    <source>
        <dbReference type="ARBA" id="ARBA00004771"/>
    </source>
</evidence>
<keyword evidence="8" id="KW-0443">Lipid metabolism</keyword>
<evidence type="ECO:0000313" key="13">
    <source>
        <dbReference type="EMBL" id="SIS04596.1"/>
    </source>
</evidence>
<sequence length="464" mass="52786">MRMLGIVDLLFLLLENAKQPMHVAGICVFELPKHSTSQDEAQYFAQLLGQADVDSLPNFPFNQQLAGLFWQKASRFDWHKHCYHHRLQTGEMSELLEKVSNLHEERLLKDRPLWQLHLFSNLQPEHENAPKRFALYLKIHHAVLDGVAAMRLFQRLLSRRADEILPQPLWSRQIRQRQSSFVRQNKSFLGHLTEQLGSITPVLAELKQDYKLYRQGQTEAFIGSLQAPPSLFNQKITTRRDFLAIALQKSRFVEIAKTLGLTTNDVILAVCAYALRAYLCQQNALPSKSLIAFVPISLRNNDTALGNQISFIPTNLGTAEEDLLVRINKISQSIQAGKARMQRMTQAQFINYTAAHYAWAGVNLALRLYPKKQAFNLVISNIPGDDNTPLYLNGARLSAVYPASVLFDGQALNISFANYQDRIDFGLIACGEVLPNIHHLPELIKQGLEAYENLLFYNKTPIKD</sequence>
<comment type="pathway">
    <text evidence="1">Glycerolipid metabolism; triacylglycerol biosynthesis.</text>
</comment>
<dbReference type="EMBL" id="FTNU01000018">
    <property type="protein sequence ID" value="SIS04596.1"/>
    <property type="molecule type" value="Genomic_DNA"/>
</dbReference>
<keyword evidence="9 13" id="KW-0012">Acyltransferase</keyword>
<dbReference type="Proteomes" id="UP000187495">
    <property type="component" value="Unassembled WGS sequence"/>
</dbReference>
<comment type="catalytic activity">
    <reaction evidence="10">
        <text>an acyl-CoA + a 1,2-diacyl-sn-glycerol = a triacyl-sn-glycerol + CoA</text>
        <dbReference type="Rhea" id="RHEA:10868"/>
        <dbReference type="ChEBI" id="CHEBI:17815"/>
        <dbReference type="ChEBI" id="CHEBI:57287"/>
        <dbReference type="ChEBI" id="CHEBI:58342"/>
        <dbReference type="ChEBI" id="CHEBI:64615"/>
        <dbReference type="EC" id="2.3.1.20"/>
    </reaction>
</comment>
<evidence type="ECO:0000256" key="2">
    <source>
        <dbReference type="ARBA" id="ARBA00005189"/>
    </source>
</evidence>
<dbReference type="GO" id="GO:0006071">
    <property type="term" value="P:glycerol metabolic process"/>
    <property type="evidence" value="ECO:0007669"/>
    <property type="project" value="UniProtKB-KW"/>
</dbReference>
<dbReference type="Pfam" id="PF06974">
    <property type="entry name" value="WS_DGAT_C"/>
    <property type="match status" value="1"/>
</dbReference>
<evidence type="ECO:0000259" key="11">
    <source>
        <dbReference type="Pfam" id="PF03007"/>
    </source>
</evidence>
<comment type="pathway">
    <text evidence="2">Lipid metabolism.</text>
</comment>
<dbReference type="EC" id="2.3.1.20" evidence="4"/>
<evidence type="ECO:0000313" key="14">
    <source>
        <dbReference type="Proteomes" id="UP000187495"/>
    </source>
</evidence>
<dbReference type="InterPro" id="IPR023213">
    <property type="entry name" value="CAT-like_dom_sf"/>
</dbReference>
<evidence type="ECO:0000259" key="12">
    <source>
        <dbReference type="Pfam" id="PF06974"/>
    </source>
</evidence>
<evidence type="ECO:0000256" key="6">
    <source>
        <dbReference type="ARBA" id="ARBA00022679"/>
    </source>
</evidence>
<dbReference type="GO" id="GO:0004144">
    <property type="term" value="F:diacylglycerol O-acyltransferase activity"/>
    <property type="evidence" value="ECO:0007669"/>
    <property type="project" value="UniProtKB-EC"/>
</dbReference>
<evidence type="ECO:0000256" key="5">
    <source>
        <dbReference type="ARBA" id="ARBA00022516"/>
    </source>
</evidence>
<dbReference type="Gene3D" id="3.30.559.10">
    <property type="entry name" value="Chloramphenicol acetyltransferase-like domain"/>
    <property type="match status" value="1"/>
</dbReference>
<protein>
    <recommendedName>
        <fullName evidence="4">diacylglycerol O-acyltransferase</fullName>
        <ecNumber evidence="4">2.3.1.20</ecNumber>
    </recommendedName>
</protein>
<evidence type="ECO:0000256" key="4">
    <source>
        <dbReference type="ARBA" id="ARBA00013244"/>
    </source>
</evidence>
<evidence type="ECO:0000256" key="10">
    <source>
        <dbReference type="ARBA" id="ARBA00048109"/>
    </source>
</evidence>
<organism evidence="13 14">
    <name type="scientific">Moraxella cuniculi DSM 21768</name>
    <dbReference type="NCBI Taxonomy" id="1122245"/>
    <lineage>
        <taxon>Bacteria</taxon>
        <taxon>Pseudomonadati</taxon>
        <taxon>Pseudomonadota</taxon>
        <taxon>Gammaproteobacteria</taxon>
        <taxon>Moraxellales</taxon>
        <taxon>Moraxellaceae</taxon>
        <taxon>Moraxella</taxon>
    </lineage>
</organism>
<reference evidence="14" key="1">
    <citation type="submission" date="2017-01" db="EMBL/GenBank/DDBJ databases">
        <authorList>
            <person name="Varghese N."/>
            <person name="Submissions S."/>
        </authorList>
    </citation>
    <scope>NUCLEOTIDE SEQUENCE [LARGE SCALE GENOMIC DNA]</scope>
    <source>
        <strain evidence="14">DSM 21768</strain>
    </source>
</reference>
<dbReference type="InterPro" id="IPR004255">
    <property type="entry name" value="O-acyltransferase_WSD1_N"/>
</dbReference>
<dbReference type="SUPFAM" id="SSF52777">
    <property type="entry name" value="CoA-dependent acyltransferases"/>
    <property type="match status" value="2"/>
</dbReference>
<dbReference type="PANTHER" id="PTHR31650">
    <property type="entry name" value="O-ACYLTRANSFERASE (WSD1-LIKE) FAMILY PROTEIN"/>
    <property type="match status" value="1"/>
</dbReference>
<keyword evidence="5" id="KW-0444">Lipid biosynthesis</keyword>
<evidence type="ECO:0000256" key="8">
    <source>
        <dbReference type="ARBA" id="ARBA00023098"/>
    </source>
</evidence>
<gene>
    <name evidence="13" type="ORF">SAMN02745664_11817</name>
</gene>
<feature type="domain" description="O-acyltransferase WSD1 C-terminal" evidence="12">
    <location>
        <begin position="306"/>
        <end position="450"/>
    </location>
</feature>
<dbReference type="InterPro" id="IPR014292">
    <property type="entry name" value="Acyl_transf_WS/DGAT"/>
</dbReference>
<dbReference type="Pfam" id="PF03007">
    <property type="entry name" value="WS_DGAT_cat"/>
    <property type="match status" value="1"/>
</dbReference>
<evidence type="ECO:0000256" key="7">
    <source>
        <dbReference type="ARBA" id="ARBA00022798"/>
    </source>
</evidence>
<dbReference type="GO" id="GO:0019432">
    <property type="term" value="P:triglyceride biosynthetic process"/>
    <property type="evidence" value="ECO:0007669"/>
    <property type="project" value="UniProtKB-UniPathway"/>
</dbReference>
<dbReference type="PANTHER" id="PTHR31650:SF1">
    <property type="entry name" value="WAX ESTER SYNTHASE_DIACYLGLYCEROL ACYLTRANSFERASE 4-RELATED"/>
    <property type="match status" value="1"/>
</dbReference>
<dbReference type="GO" id="GO:0001666">
    <property type="term" value="P:response to hypoxia"/>
    <property type="evidence" value="ECO:0007669"/>
    <property type="project" value="TreeGrafter"/>
</dbReference>
<dbReference type="InterPro" id="IPR009721">
    <property type="entry name" value="O-acyltransferase_WSD1_C"/>
</dbReference>
<keyword evidence="6 13" id="KW-0808">Transferase</keyword>
<dbReference type="GO" id="GO:0005886">
    <property type="term" value="C:plasma membrane"/>
    <property type="evidence" value="ECO:0007669"/>
    <property type="project" value="TreeGrafter"/>
</dbReference>
<dbReference type="InterPro" id="IPR045034">
    <property type="entry name" value="O-acyltransferase_WSD1-like"/>
</dbReference>
<keyword evidence="14" id="KW-1185">Reference proteome</keyword>
<dbReference type="UniPathway" id="UPA00282"/>
<dbReference type="AlphaFoldDB" id="A0A1N7FWI2"/>
<dbReference type="NCBIfam" id="TIGR02946">
    <property type="entry name" value="acyl_WS_DGAT"/>
    <property type="match status" value="1"/>
</dbReference>
<proteinExistence type="inferred from homology"/>